<organism evidence="13 14">
    <name type="scientific">Brassicogethes aeneus</name>
    <name type="common">Rape pollen beetle</name>
    <name type="synonym">Meligethes aeneus</name>
    <dbReference type="NCBI Taxonomy" id="1431903"/>
    <lineage>
        <taxon>Eukaryota</taxon>
        <taxon>Metazoa</taxon>
        <taxon>Ecdysozoa</taxon>
        <taxon>Arthropoda</taxon>
        <taxon>Hexapoda</taxon>
        <taxon>Insecta</taxon>
        <taxon>Pterygota</taxon>
        <taxon>Neoptera</taxon>
        <taxon>Endopterygota</taxon>
        <taxon>Coleoptera</taxon>
        <taxon>Polyphaga</taxon>
        <taxon>Cucujiformia</taxon>
        <taxon>Nitidulidae</taxon>
        <taxon>Meligethinae</taxon>
        <taxon>Brassicogethes</taxon>
    </lineage>
</organism>
<feature type="domain" description="C2H2-type" evidence="12">
    <location>
        <begin position="140"/>
        <end position="167"/>
    </location>
</feature>
<proteinExistence type="inferred from homology"/>
<keyword evidence="9" id="KW-0804">Transcription</keyword>
<feature type="domain" description="C2H2-type" evidence="12">
    <location>
        <begin position="111"/>
        <end position="133"/>
    </location>
</feature>
<keyword evidence="10" id="KW-0539">Nucleus</keyword>
<comment type="subcellular location">
    <subcellularLocation>
        <location evidence="1">Nucleus</location>
    </subcellularLocation>
</comment>
<feature type="domain" description="C2H2-type" evidence="12">
    <location>
        <begin position="168"/>
        <end position="195"/>
    </location>
</feature>
<dbReference type="PROSITE" id="PS00028">
    <property type="entry name" value="ZINC_FINGER_C2H2_1"/>
    <property type="match status" value="8"/>
</dbReference>
<dbReference type="PROSITE" id="PS50157">
    <property type="entry name" value="ZINC_FINGER_C2H2_2"/>
    <property type="match status" value="8"/>
</dbReference>
<evidence type="ECO:0000313" key="14">
    <source>
        <dbReference type="Proteomes" id="UP001154078"/>
    </source>
</evidence>
<evidence type="ECO:0000259" key="12">
    <source>
        <dbReference type="PROSITE" id="PS50157"/>
    </source>
</evidence>
<dbReference type="SUPFAM" id="SSF57667">
    <property type="entry name" value="beta-beta-alpha zinc fingers"/>
    <property type="match status" value="5"/>
</dbReference>
<reference evidence="13" key="1">
    <citation type="submission" date="2021-12" db="EMBL/GenBank/DDBJ databases">
        <authorList>
            <person name="King R."/>
        </authorList>
    </citation>
    <scope>NUCLEOTIDE SEQUENCE</scope>
</reference>
<feature type="domain" description="C2H2-type" evidence="12">
    <location>
        <begin position="196"/>
        <end position="223"/>
    </location>
</feature>
<dbReference type="InterPro" id="IPR036236">
    <property type="entry name" value="Znf_C2H2_sf"/>
</dbReference>
<gene>
    <name evidence="13" type="ORF">MELIAE_LOCUS13167</name>
</gene>
<dbReference type="PANTHER" id="PTHR24393">
    <property type="entry name" value="ZINC FINGER PROTEIN"/>
    <property type="match status" value="1"/>
</dbReference>
<dbReference type="EMBL" id="OV121140">
    <property type="protein sequence ID" value="CAH0564686.1"/>
    <property type="molecule type" value="Genomic_DNA"/>
</dbReference>
<dbReference type="PANTHER" id="PTHR24393:SF15">
    <property type="entry name" value="IP01243P-RELATED"/>
    <property type="match status" value="1"/>
</dbReference>
<accession>A0A9P0BI19</accession>
<protein>
    <recommendedName>
        <fullName evidence="12">C2H2-type domain-containing protein</fullName>
    </recommendedName>
</protein>
<dbReference type="GO" id="GO:0005634">
    <property type="term" value="C:nucleus"/>
    <property type="evidence" value="ECO:0007669"/>
    <property type="project" value="UniProtKB-SubCell"/>
</dbReference>
<dbReference type="GO" id="GO:0000978">
    <property type="term" value="F:RNA polymerase II cis-regulatory region sequence-specific DNA binding"/>
    <property type="evidence" value="ECO:0007669"/>
    <property type="project" value="TreeGrafter"/>
</dbReference>
<dbReference type="InterPro" id="IPR013087">
    <property type="entry name" value="Znf_C2H2_type"/>
</dbReference>
<comment type="similarity">
    <text evidence="2">Belongs to the krueppel C2H2-type zinc-finger protein family.</text>
</comment>
<feature type="domain" description="C2H2-type" evidence="12">
    <location>
        <begin position="237"/>
        <end position="264"/>
    </location>
</feature>
<keyword evidence="14" id="KW-1185">Reference proteome</keyword>
<keyword evidence="6" id="KW-0862">Zinc</keyword>
<dbReference type="SMART" id="SM00355">
    <property type="entry name" value="ZnF_C2H2"/>
    <property type="match status" value="8"/>
</dbReference>
<dbReference type="GO" id="GO:0001228">
    <property type="term" value="F:DNA-binding transcription activator activity, RNA polymerase II-specific"/>
    <property type="evidence" value="ECO:0007669"/>
    <property type="project" value="TreeGrafter"/>
</dbReference>
<keyword evidence="4" id="KW-0677">Repeat</keyword>
<dbReference type="Pfam" id="PF00096">
    <property type="entry name" value="zf-C2H2"/>
    <property type="match status" value="5"/>
</dbReference>
<evidence type="ECO:0000256" key="11">
    <source>
        <dbReference type="PROSITE-ProRule" id="PRU00042"/>
    </source>
</evidence>
<dbReference type="FunFam" id="3.30.160.60:FF:000145">
    <property type="entry name" value="Zinc finger protein 574"/>
    <property type="match status" value="1"/>
</dbReference>
<dbReference type="Proteomes" id="UP001154078">
    <property type="component" value="Chromosome 9"/>
</dbReference>
<evidence type="ECO:0000256" key="5">
    <source>
        <dbReference type="ARBA" id="ARBA00022771"/>
    </source>
</evidence>
<dbReference type="GO" id="GO:0008270">
    <property type="term" value="F:zinc ion binding"/>
    <property type="evidence" value="ECO:0007669"/>
    <property type="project" value="UniProtKB-KW"/>
</dbReference>
<keyword evidence="3" id="KW-0479">Metal-binding</keyword>
<dbReference type="FunFam" id="3.30.160.60:FF:000065">
    <property type="entry name" value="B-cell CLL/lymphoma 6, member B"/>
    <property type="match status" value="1"/>
</dbReference>
<evidence type="ECO:0000313" key="13">
    <source>
        <dbReference type="EMBL" id="CAH0564686.1"/>
    </source>
</evidence>
<evidence type="ECO:0000256" key="4">
    <source>
        <dbReference type="ARBA" id="ARBA00022737"/>
    </source>
</evidence>
<evidence type="ECO:0000256" key="3">
    <source>
        <dbReference type="ARBA" id="ARBA00022723"/>
    </source>
</evidence>
<dbReference type="OrthoDB" id="6077919at2759"/>
<feature type="domain" description="C2H2-type" evidence="12">
    <location>
        <begin position="77"/>
        <end position="104"/>
    </location>
</feature>
<evidence type="ECO:0000256" key="6">
    <source>
        <dbReference type="ARBA" id="ARBA00022833"/>
    </source>
</evidence>
<feature type="domain" description="C2H2-type" evidence="12">
    <location>
        <begin position="293"/>
        <end position="319"/>
    </location>
</feature>
<evidence type="ECO:0000256" key="10">
    <source>
        <dbReference type="ARBA" id="ARBA00023242"/>
    </source>
</evidence>
<feature type="domain" description="C2H2-type" evidence="12">
    <location>
        <begin position="265"/>
        <end position="292"/>
    </location>
</feature>
<evidence type="ECO:0000256" key="7">
    <source>
        <dbReference type="ARBA" id="ARBA00023015"/>
    </source>
</evidence>
<sequence>MTFIFEVKINIFIDFPTKTVKMESFVQEYIKSAADFLEIQLESEENTINTKYINENSEKPEIIEINPDINIVTDYKHFCLLCSKNFESQKYLKAHMKRHGKNTRKNIEYKHFCTVCGRNFEKEKYLVAHMKNHGELGKIFQCNFCVKAFYSNKDLIEHTGLHSDEKTYKCPVCFKAFKTKLNLSKHKPTHSEERPFKCKICDKAFKKTIILKKHILIHQRKSKILNINIQEDCNKNMSCIICNKTFSNIIDYTDHQKSHTDVNTFKCPICDLSFKRKQNVTNHMMIHSEERPFKCDTCENSYKSKNGLRMHKMYAHIVN</sequence>
<evidence type="ECO:0000256" key="8">
    <source>
        <dbReference type="ARBA" id="ARBA00023125"/>
    </source>
</evidence>
<evidence type="ECO:0000256" key="1">
    <source>
        <dbReference type="ARBA" id="ARBA00004123"/>
    </source>
</evidence>
<keyword evidence="5 11" id="KW-0863">Zinc-finger</keyword>
<dbReference type="Gene3D" id="3.30.160.60">
    <property type="entry name" value="Classic Zinc Finger"/>
    <property type="match status" value="6"/>
</dbReference>
<evidence type="ECO:0000256" key="2">
    <source>
        <dbReference type="ARBA" id="ARBA00006991"/>
    </source>
</evidence>
<keyword evidence="7" id="KW-0805">Transcription regulation</keyword>
<keyword evidence="8" id="KW-0238">DNA-binding</keyword>
<dbReference type="Pfam" id="PF13912">
    <property type="entry name" value="zf-C2H2_6"/>
    <property type="match status" value="1"/>
</dbReference>
<name>A0A9P0BI19_BRAAE</name>
<dbReference type="AlphaFoldDB" id="A0A9P0BI19"/>
<evidence type="ECO:0000256" key="9">
    <source>
        <dbReference type="ARBA" id="ARBA00023163"/>
    </source>
</evidence>